<evidence type="ECO:0000313" key="1">
    <source>
        <dbReference type="EMBL" id="KAK3726550.1"/>
    </source>
</evidence>
<accession>A0AAE1CQ40</accession>
<evidence type="ECO:0000313" key="2">
    <source>
        <dbReference type="Proteomes" id="UP001283361"/>
    </source>
</evidence>
<name>A0AAE1CQ40_9GAST</name>
<gene>
    <name evidence="1" type="ORF">RRG08_045640</name>
</gene>
<keyword evidence="2" id="KW-1185">Reference proteome</keyword>
<organism evidence="1 2">
    <name type="scientific">Elysia crispata</name>
    <name type="common">lettuce slug</name>
    <dbReference type="NCBI Taxonomy" id="231223"/>
    <lineage>
        <taxon>Eukaryota</taxon>
        <taxon>Metazoa</taxon>
        <taxon>Spiralia</taxon>
        <taxon>Lophotrochozoa</taxon>
        <taxon>Mollusca</taxon>
        <taxon>Gastropoda</taxon>
        <taxon>Heterobranchia</taxon>
        <taxon>Euthyneura</taxon>
        <taxon>Panpulmonata</taxon>
        <taxon>Sacoglossa</taxon>
        <taxon>Placobranchoidea</taxon>
        <taxon>Plakobranchidae</taxon>
        <taxon>Elysia</taxon>
    </lineage>
</organism>
<comment type="caution">
    <text evidence="1">The sequence shown here is derived from an EMBL/GenBank/DDBJ whole genome shotgun (WGS) entry which is preliminary data.</text>
</comment>
<reference evidence="1" key="1">
    <citation type="journal article" date="2023" name="G3 (Bethesda)">
        <title>A reference genome for the long-term kleptoplast-retaining sea slug Elysia crispata morphotype clarki.</title>
        <authorList>
            <person name="Eastman K.E."/>
            <person name="Pendleton A.L."/>
            <person name="Shaikh M.A."/>
            <person name="Suttiyut T."/>
            <person name="Ogas R."/>
            <person name="Tomko P."/>
            <person name="Gavelis G."/>
            <person name="Widhalm J.R."/>
            <person name="Wisecaver J.H."/>
        </authorList>
    </citation>
    <scope>NUCLEOTIDE SEQUENCE</scope>
    <source>
        <strain evidence="1">ECLA1</strain>
    </source>
</reference>
<dbReference type="EMBL" id="JAWDGP010007297">
    <property type="protein sequence ID" value="KAK3726550.1"/>
    <property type="molecule type" value="Genomic_DNA"/>
</dbReference>
<dbReference type="Proteomes" id="UP001283361">
    <property type="component" value="Unassembled WGS sequence"/>
</dbReference>
<proteinExistence type="predicted"/>
<protein>
    <submittedName>
        <fullName evidence="1">Uncharacterized protein</fullName>
    </submittedName>
</protein>
<dbReference type="AlphaFoldDB" id="A0AAE1CQ40"/>
<sequence length="128" mass="14463">MSKSLSRVKFGRELHRTTRGAHEDQMLHQAAFRSAIRDSRLLFKLLPCSITVILAHCCDIYPIKQSAKSCGKTSRLFSFASFFLFEDGTDLFSLKLKLSKKCKRCDADNHRYNPNGPLLSLAGLPDRA</sequence>